<organism evidence="1 2">
    <name type="scientific">Pleurodeles waltl</name>
    <name type="common">Iberian ribbed newt</name>
    <dbReference type="NCBI Taxonomy" id="8319"/>
    <lineage>
        <taxon>Eukaryota</taxon>
        <taxon>Metazoa</taxon>
        <taxon>Chordata</taxon>
        <taxon>Craniata</taxon>
        <taxon>Vertebrata</taxon>
        <taxon>Euteleostomi</taxon>
        <taxon>Amphibia</taxon>
        <taxon>Batrachia</taxon>
        <taxon>Caudata</taxon>
        <taxon>Salamandroidea</taxon>
        <taxon>Salamandridae</taxon>
        <taxon>Pleurodelinae</taxon>
        <taxon>Pleurodeles</taxon>
    </lineage>
</organism>
<protein>
    <submittedName>
        <fullName evidence="1">Uncharacterized protein</fullName>
    </submittedName>
</protein>
<name>A0AAV7NCP2_PLEWA</name>
<evidence type="ECO:0000313" key="2">
    <source>
        <dbReference type="Proteomes" id="UP001066276"/>
    </source>
</evidence>
<evidence type="ECO:0000313" key="1">
    <source>
        <dbReference type="EMBL" id="KAJ1113873.1"/>
    </source>
</evidence>
<gene>
    <name evidence="1" type="ORF">NDU88_002114</name>
</gene>
<dbReference type="Proteomes" id="UP001066276">
    <property type="component" value="Chromosome 8"/>
</dbReference>
<sequence length="107" mass="11920">MGLPRPEFMFQNSCPPGPESLASECEGRHALVVCTPFHSAIPCSSQLNRTMITVVCNFKYHQLHAGRLQISTPPRFNAEIQPLVGHCDKQCDSVRSYNRPSPNARPN</sequence>
<comment type="caution">
    <text evidence="1">The sequence shown here is derived from an EMBL/GenBank/DDBJ whole genome shotgun (WGS) entry which is preliminary data.</text>
</comment>
<dbReference type="AlphaFoldDB" id="A0AAV7NCP2"/>
<accession>A0AAV7NCP2</accession>
<proteinExistence type="predicted"/>
<dbReference type="EMBL" id="JANPWB010000012">
    <property type="protein sequence ID" value="KAJ1113873.1"/>
    <property type="molecule type" value="Genomic_DNA"/>
</dbReference>
<reference evidence="1" key="1">
    <citation type="journal article" date="2022" name="bioRxiv">
        <title>Sequencing and chromosome-scale assembly of the giantPleurodeles waltlgenome.</title>
        <authorList>
            <person name="Brown T."/>
            <person name="Elewa A."/>
            <person name="Iarovenko S."/>
            <person name="Subramanian E."/>
            <person name="Araus A.J."/>
            <person name="Petzold A."/>
            <person name="Susuki M."/>
            <person name="Suzuki K.-i.T."/>
            <person name="Hayashi T."/>
            <person name="Toyoda A."/>
            <person name="Oliveira C."/>
            <person name="Osipova E."/>
            <person name="Leigh N.D."/>
            <person name="Simon A."/>
            <person name="Yun M.H."/>
        </authorList>
    </citation>
    <scope>NUCLEOTIDE SEQUENCE</scope>
    <source>
        <strain evidence="1">20211129_DDA</strain>
        <tissue evidence="1">Liver</tissue>
    </source>
</reference>
<keyword evidence="2" id="KW-1185">Reference proteome</keyword>